<proteinExistence type="predicted"/>
<protein>
    <submittedName>
        <fullName evidence="1">Uncharacterized protein</fullName>
    </submittedName>
</protein>
<keyword evidence="2" id="KW-1185">Reference proteome</keyword>
<reference evidence="1" key="1">
    <citation type="submission" date="2020-08" db="EMBL/GenBank/DDBJ databases">
        <title>Multicomponent nature underlies the extraordinary mechanical properties of spider dragline silk.</title>
        <authorList>
            <person name="Kono N."/>
            <person name="Nakamura H."/>
            <person name="Mori M."/>
            <person name="Yoshida Y."/>
            <person name="Ohtoshi R."/>
            <person name="Malay A.D."/>
            <person name="Moran D.A.P."/>
            <person name="Tomita M."/>
            <person name="Numata K."/>
            <person name="Arakawa K."/>
        </authorList>
    </citation>
    <scope>NUCLEOTIDE SEQUENCE</scope>
</reference>
<evidence type="ECO:0000313" key="2">
    <source>
        <dbReference type="Proteomes" id="UP000886998"/>
    </source>
</evidence>
<comment type="caution">
    <text evidence="1">The sequence shown here is derived from an EMBL/GenBank/DDBJ whole genome shotgun (WGS) entry which is preliminary data.</text>
</comment>
<accession>A0A8X7CBT8</accession>
<dbReference type="AlphaFoldDB" id="A0A8X7CBT8"/>
<name>A0A8X7CBT8_9ARAC</name>
<sequence length="92" mass="10301">MQHLLSKMQNNDVIQYGVWPPLFTIQHVVNIGSELCRSSMKFCDSPPHMLLEPLHVVLVDYVVRGGGVVTSRPLAPHTFSIGDRYGGKCRPQ</sequence>
<gene>
    <name evidence="1" type="ORF">TNIN_376241</name>
</gene>
<organism evidence="1 2">
    <name type="scientific">Trichonephila inaurata madagascariensis</name>
    <dbReference type="NCBI Taxonomy" id="2747483"/>
    <lineage>
        <taxon>Eukaryota</taxon>
        <taxon>Metazoa</taxon>
        <taxon>Ecdysozoa</taxon>
        <taxon>Arthropoda</taxon>
        <taxon>Chelicerata</taxon>
        <taxon>Arachnida</taxon>
        <taxon>Araneae</taxon>
        <taxon>Araneomorphae</taxon>
        <taxon>Entelegynae</taxon>
        <taxon>Araneoidea</taxon>
        <taxon>Nephilidae</taxon>
        <taxon>Trichonephila</taxon>
        <taxon>Trichonephila inaurata</taxon>
    </lineage>
</organism>
<evidence type="ECO:0000313" key="1">
    <source>
        <dbReference type="EMBL" id="GFY59149.1"/>
    </source>
</evidence>
<dbReference type="Proteomes" id="UP000886998">
    <property type="component" value="Unassembled WGS sequence"/>
</dbReference>
<dbReference type="EMBL" id="BMAV01012453">
    <property type="protein sequence ID" value="GFY59149.1"/>
    <property type="molecule type" value="Genomic_DNA"/>
</dbReference>